<dbReference type="PANTHER" id="PTHR11390">
    <property type="entry name" value="PROKARYOTIC DNA TOPOISOMERASE"/>
    <property type="match status" value="1"/>
</dbReference>
<keyword evidence="1" id="KW-0413">Isomerase</keyword>
<evidence type="ECO:0000313" key="5">
    <source>
        <dbReference type="WBParaSite" id="ASIM_0000454601-mRNA-1"/>
    </source>
</evidence>
<dbReference type="GO" id="GO:0006281">
    <property type="term" value="P:DNA repair"/>
    <property type="evidence" value="ECO:0007669"/>
    <property type="project" value="TreeGrafter"/>
</dbReference>
<keyword evidence="4" id="KW-1185">Reference proteome</keyword>
<dbReference type="EC" id="5.6.2.1" evidence="1"/>
<dbReference type="Gene3D" id="3.40.50.140">
    <property type="match status" value="1"/>
</dbReference>
<evidence type="ECO:0000259" key="2">
    <source>
        <dbReference type="SMART" id="SM00493"/>
    </source>
</evidence>
<protein>
    <recommendedName>
        <fullName evidence="1">DNA topoisomerase</fullName>
        <ecNumber evidence="1">5.6.2.1</ecNumber>
    </recommendedName>
</protein>
<reference evidence="5" key="1">
    <citation type="submission" date="2017-02" db="UniProtKB">
        <authorList>
            <consortium name="WormBaseParasite"/>
        </authorList>
    </citation>
    <scope>IDENTIFICATION</scope>
</reference>
<sequence length="109" mass="12402">MGRPAKFKVTSTCGHIMGLDFPPKFNNWERVDPVQLFEAPTEKKETNPAMKMNDFLASEARGCEYLVLWLDCDKEGENICFEVIEATVRNLKVPKSGNIMDNVYSVSLR</sequence>
<dbReference type="InterPro" id="IPR023405">
    <property type="entry name" value="Topo_IA_core_domain"/>
</dbReference>
<comment type="catalytic activity">
    <reaction evidence="1">
        <text>ATP-independent breakage of single-stranded DNA, followed by passage and rejoining.</text>
        <dbReference type="EC" id="5.6.2.1"/>
    </reaction>
</comment>
<dbReference type="GO" id="GO:0003677">
    <property type="term" value="F:DNA binding"/>
    <property type="evidence" value="ECO:0007669"/>
    <property type="project" value="UniProtKB-KW"/>
</dbReference>
<dbReference type="EMBL" id="UYRR01007523">
    <property type="protein sequence ID" value="VDK23683.1"/>
    <property type="molecule type" value="Genomic_DNA"/>
</dbReference>
<dbReference type="GO" id="GO:0006265">
    <property type="term" value="P:DNA topological change"/>
    <property type="evidence" value="ECO:0007669"/>
    <property type="project" value="InterPro"/>
</dbReference>
<comment type="function">
    <text evidence="1">Introduces a single-strand break via transesterification at a target site in duplex DNA. Releases the supercoiling and torsional tension of DNA introduced during the DNA replication and transcription by transiently cleaving and rejoining one strand of the DNA duplex. The scissile phosphodiester is attacked by the catalytic tyrosine of the enzyme, resulting in the formation of a DNA-(5'-phosphotyrosyl)-enzyme intermediate and the expulsion of a 3'-OH DNA strand.</text>
</comment>
<comment type="similarity">
    <text evidence="1">Belongs to the type IA topoisomerase family.</text>
</comment>
<dbReference type="SMART" id="SM00493">
    <property type="entry name" value="TOPRIM"/>
    <property type="match status" value="1"/>
</dbReference>
<dbReference type="GO" id="GO:0006310">
    <property type="term" value="P:DNA recombination"/>
    <property type="evidence" value="ECO:0007669"/>
    <property type="project" value="TreeGrafter"/>
</dbReference>
<dbReference type="InterPro" id="IPR006171">
    <property type="entry name" value="TOPRIM_dom"/>
</dbReference>
<name>A0A0M3JAC6_ANISI</name>
<dbReference type="GO" id="GO:0003917">
    <property type="term" value="F:DNA topoisomerase type I (single strand cut, ATP-independent) activity"/>
    <property type="evidence" value="ECO:0007669"/>
    <property type="project" value="UniProtKB-EC"/>
</dbReference>
<dbReference type="PANTHER" id="PTHR11390:SF20">
    <property type="entry name" value="DNA TOPOISOMERASE 3-BETA-1"/>
    <property type="match status" value="1"/>
</dbReference>
<evidence type="ECO:0000313" key="3">
    <source>
        <dbReference type="EMBL" id="VDK23683.1"/>
    </source>
</evidence>
<dbReference type="WBParaSite" id="ASIM_0000454601-mRNA-1">
    <property type="protein sequence ID" value="ASIM_0000454601-mRNA-1"/>
    <property type="gene ID" value="ASIM_0000454601"/>
</dbReference>
<feature type="domain" description="Toprim" evidence="2">
    <location>
        <begin position="2"/>
        <end position="92"/>
    </location>
</feature>
<keyword evidence="1" id="KW-0799">Topoisomerase</keyword>
<dbReference type="Proteomes" id="UP000267096">
    <property type="component" value="Unassembled WGS sequence"/>
</dbReference>
<reference evidence="3 4" key="2">
    <citation type="submission" date="2018-11" db="EMBL/GenBank/DDBJ databases">
        <authorList>
            <consortium name="Pathogen Informatics"/>
        </authorList>
    </citation>
    <scope>NUCLEOTIDE SEQUENCE [LARGE SCALE GENOMIC DNA]</scope>
</reference>
<evidence type="ECO:0000256" key="1">
    <source>
        <dbReference type="RuleBase" id="RU362092"/>
    </source>
</evidence>
<dbReference type="InterPro" id="IPR000380">
    <property type="entry name" value="Topo_IA"/>
</dbReference>
<proteinExistence type="inferred from homology"/>
<accession>A0A0M3JAC6</accession>
<keyword evidence="1" id="KW-0238">DNA-binding</keyword>
<gene>
    <name evidence="3" type="ORF">ASIM_LOCUS4359</name>
</gene>
<dbReference type="Pfam" id="PF01751">
    <property type="entry name" value="Toprim"/>
    <property type="match status" value="1"/>
</dbReference>
<dbReference type="AlphaFoldDB" id="A0A0M3JAC6"/>
<dbReference type="SUPFAM" id="SSF56712">
    <property type="entry name" value="Prokaryotic type I DNA topoisomerase"/>
    <property type="match status" value="1"/>
</dbReference>
<organism evidence="5">
    <name type="scientific">Anisakis simplex</name>
    <name type="common">Herring worm</name>
    <dbReference type="NCBI Taxonomy" id="6269"/>
    <lineage>
        <taxon>Eukaryota</taxon>
        <taxon>Metazoa</taxon>
        <taxon>Ecdysozoa</taxon>
        <taxon>Nematoda</taxon>
        <taxon>Chromadorea</taxon>
        <taxon>Rhabditida</taxon>
        <taxon>Spirurina</taxon>
        <taxon>Ascaridomorpha</taxon>
        <taxon>Ascaridoidea</taxon>
        <taxon>Anisakidae</taxon>
        <taxon>Anisakis</taxon>
        <taxon>Anisakis simplex complex</taxon>
    </lineage>
</organism>
<dbReference type="GO" id="GO:0005634">
    <property type="term" value="C:nucleus"/>
    <property type="evidence" value="ECO:0007669"/>
    <property type="project" value="TreeGrafter"/>
</dbReference>
<evidence type="ECO:0000313" key="4">
    <source>
        <dbReference type="Proteomes" id="UP000267096"/>
    </source>
</evidence>
<dbReference type="OrthoDB" id="430051at2759"/>